<reference evidence="2 3" key="1">
    <citation type="submission" date="2016-07" db="EMBL/GenBank/DDBJ databases">
        <title>Pervasive Adenine N6-methylation of Active Genes in Fungi.</title>
        <authorList>
            <consortium name="DOE Joint Genome Institute"/>
            <person name="Mondo S.J."/>
            <person name="Dannebaum R.O."/>
            <person name="Kuo R.C."/>
            <person name="Labutti K."/>
            <person name="Haridas S."/>
            <person name="Kuo A."/>
            <person name="Salamov A."/>
            <person name="Ahrendt S.R."/>
            <person name="Lipzen A."/>
            <person name="Sullivan W."/>
            <person name="Andreopoulos W.B."/>
            <person name="Clum A."/>
            <person name="Lindquist E."/>
            <person name="Daum C."/>
            <person name="Ramamoorthy G.K."/>
            <person name="Gryganskyi A."/>
            <person name="Culley D."/>
            <person name="Magnuson J.K."/>
            <person name="James T.Y."/>
            <person name="O'Malley M.A."/>
            <person name="Stajich J.E."/>
            <person name="Spatafora J.W."/>
            <person name="Visel A."/>
            <person name="Grigoriev I.V."/>
        </authorList>
    </citation>
    <scope>NUCLEOTIDE SEQUENCE [LARGE SCALE GENOMIC DNA]</scope>
    <source>
        <strain evidence="2 3">NRRL 3301</strain>
    </source>
</reference>
<name>A0A1X2G858_9FUNG</name>
<protein>
    <submittedName>
        <fullName evidence="2">Uncharacterized protein</fullName>
    </submittedName>
</protein>
<feature type="compositionally biased region" description="Basic residues" evidence="1">
    <location>
        <begin position="207"/>
        <end position="216"/>
    </location>
</feature>
<accession>A0A1X2G858</accession>
<evidence type="ECO:0000313" key="3">
    <source>
        <dbReference type="Proteomes" id="UP000242146"/>
    </source>
</evidence>
<organism evidence="2 3">
    <name type="scientific">Hesseltinella vesiculosa</name>
    <dbReference type="NCBI Taxonomy" id="101127"/>
    <lineage>
        <taxon>Eukaryota</taxon>
        <taxon>Fungi</taxon>
        <taxon>Fungi incertae sedis</taxon>
        <taxon>Mucoromycota</taxon>
        <taxon>Mucoromycotina</taxon>
        <taxon>Mucoromycetes</taxon>
        <taxon>Mucorales</taxon>
        <taxon>Cunninghamellaceae</taxon>
        <taxon>Hesseltinella</taxon>
    </lineage>
</organism>
<feature type="compositionally biased region" description="Low complexity" evidence="1">
    <location>
        <begin position="30"/>
        <end position="40"/>
    </location>
</feature>
<gene>
    <name evidence="2" type="ORF">DM01DRAFT_309687</name>
</gene>
<dbReference type="EMBL" id="MCGT01000033">
    <property type="protein sequence ID" value="ORX47453.1"/>
    <property type="molecule type" value="Genomic_DNA"/>
</dbReference>
<feature type="region of interest" description="Disordered" evidence="1">
    <location>
        <begin position="235"/>
        <end position="293"/>
    </location>
</feature>
<comment type="caution">
    <text evidence="2">The sequence shown here is derived from an EMBL/GenBank/DDBJ whole genome shotgun (WGS) entry which is preliminary data.</text>
</comment>
<dbReference type="AlphaFoldDB" id="A0A1X2G858"/>
<feature type="compositionally biased region" description="Basic residues" evidence="1">
    <location>
        <begin position="235"/>
        <end position="245"/>
    </location>
</feature>
<feature type="compositionally biased region" description="Pro residues" evidence="1">
    <location>
        <begin position="259"/>
        <end position="269"/>
    </location>
</feature>
<evidence type="ECO:0000313" key="2">
    <source>
        <dbReference type="EMBL" id="ORX47453.1"/>
    </source>
</evidence>
<proteinExistence type="predicted"/>
<sequence>MLTIPFEPSPSNSSSPSTSPYLSYHALDTPLSSPCSSPHPFLLPPPSLGGRSRSPSNASTCSWSTVHSVGSAPSSPIERQLSESSITEHTAKQLAAAAALVQPSRFTPASEPAIVKRKRGRPVNSTKRQSKEHFTFMTPTVCDVKRTNMPLSPSPQPSTSTDPHLAQDDDDKSVLLLWHDPQHARLSAYHNMNTFTNTRMDETLTMPKKKRGRKPKTQLAGNSCFVWRDLTARRGVNRNKVKKPSPTRPRLAPKLVSPSPSPSPSPCPSPAILSVSSPVPSLSLTTCDGKSEQEDIVGWTKGLSLNDP</sequence>
<evidence type="ECO:0000256" key="1">
    <source>
        <dbReference type="SAM" id="MobiDB-lite"/>
    </source>
</evidence>
<feature type="region of interest" description="Disordered" evidence="1">
    <location>
        <begin position="147"/>
        <end position="167"/>
    </location>
</feature>
<feature type="compositionally biased region" description="Polar residues" evidence="1">
    <location>
        <begin position="57"/>
        <end position="74"/>
    </location>
</feature>
<dbReference type="Proteomes" id="UP000242146">
    <property type="component" value="Unassembled WGS sequence"/>
</dbReference>
<keyword evidence="3" id="KW-1185">Reference proteome</keyword>
<feature type="region of interest" description="Disordered" evidence="1">
    <location>
        <begin position="1"/>
        <end position="85"/>
    </location>
</feature>
<dbReference type="OrthoDB" id="2286658at2759"/>
<feature type="compositionally biased region" description="Low complexity" evidence="1">
    <location>
        <begin position="1"/>
        <end position="23"/>
    </location>
</feature>
<feature type="compositionally biased region" description="Low complexity" evidence="1">
    <location>
        <begin position="270"/>
        <end position="284"/>
    </location>
</feature>
<feature type="region of interest" description="Disordered" evidence="1">
    <location>
        <begin position="200"/>
        <end position="220"/>
    </location>
</feature>